<evidence type="ECO:0000313" key="9">
    <source>
        <dbReference type="EMBL" id="RFZ94975.1"/>
    </source>
</evidence>
<dbReference type="Pfam" id="PF13378">
    <property type="entry name" value="MR_MLE_C"/>
    <property type="match status" value="1"/>
</dbReference>
<comment type="caution">
    <text evidence="9">The sequence shown here is derived from an EMBL/GenBank/DDBJ whole genome shotgun (WGS) entry which is preliminary data.</text>
</comment>
<evidence type="ECO:0000256" key="5">
    <source>
        <dbReference type="PIRSR" id="PIRSR634603-1"/>
    </source>
</evidence>
<organism evidence="9 10">
    <name type="scientific">Mucilaginibacter conchicola</name>
    <dbReference type="NCBI Taxonomy" id="2303333"/>
    <lineage>
        <taxon>Bacteria</taxon>
        <taxon>Pseudomonadati</taxon>
        <taxon>Bacteroidota</taxon>
        <taxon>Sphingobacteriia</taxon>
        <taxon>Sphingobacteriales</taxon>
        <taxon>Sphingobacteriaceae</taxon>
        <taxon>Mucilaginibacter</taxon>
    </lineage>
</organism>
<protein>
    <recommendedName>
        <fullName evidence="7">Dipeptide epimerase</fullName>
        <ecNumber evidence="7">5.1.1.-</ecNumber>
    </recommendedName>
</protein>
<dbReference type="InterPro" id="IPR034603">
    <property type="entry name" value="Dipeptide_epimerase"/>
</dbReference>
<feature type="binding site" evidence="6">
    <location>
        <position position="214"/>
    </location>
    <ligand>
        <name>Mg(2+)</name>
        <dbReference type="ChEBI" id="CHEBI:18420"/>
    </ligand>
</feature>
<dbReference type="InterPro" id="IPR029017">
    <property type="entry name" value="Enolase-like_N"/>
</dbReference>
<dbReference type="InterPro" id="IPR036849">
    <property type="entry name" value="Enolase-like_C_sf"/>
</dbReference>
<dbReference type="AlphaFoldDB" id="A0A372NXZ1"/>
<dbReference type="EC" id="5.1.1.-" evidence="7"/>
<accession>A0A372NXZ1</accession>
<dbReference type="SMART" id="SM00922">
    <property type="entry name" value="MR_MLE"/>
    <property type="match status" value="1"/>
</dbReference>
<keyword evidence="10" id="KW-1185">Reference proteome</keyword>
<dbReference type="Pfam" id="PF02746">
    <property type="entry name" value="MR_MLE_N"/>
    <property type="match status" value="1"/>
</dbReference>
<dbReference type="PANTHER" id="PTHR48073:SF2">
    <property type="entry name" value="O-SUCCINYLBENZOATE SYNTHASE"/>
    <property type="match status" value="1"/>
</dbReference>
<dbReference type="Gene3D" id="3.20.20.120">
    <property type="entry name" value="Enolase-like C-terminal domain"/>
    <property type="match status" value="1"/>
</dbReference>
<keyword evidence="3 6" id="KW-0460">Magnesium</keyword>
<dbReference type="SFLD" id="SFLDF00009">
    <property type="entry name" value="o-succinylbenzoate_synthase"/>
    <property type="match status" value="1"/>
</dbReference>
<keyword evidence="2 6" id="KW-0479">Metal-binding</keyword>
<evidence type="ECO:0000256" key="7">
    <source>
        <dbReference type="RuleBase" id="RU366006"/>
    </source>
</evidence>
<dbReference type="SUPFAM" id="SSF51604">
    <property type="entry name" value="Enolase C-terminal domain-like"/>
    <property type="match status" value="1"/>
</dbReference>
<evidence type="ECO:0000313" key="10">
    <source>
        <dbReference type="Proteomes" id="UP000264217"/>
    </source>
</evidence>
<feature type="active site" description="Proton acceptor; specific for (S)-substrate epimerization" evidence="5">
    <location>
        <position position="263"/>
    </location>
</feature>
<gene>
    <name evidence="9" type="ORF">D0C36_05465</name>
</gene>
<evidence type="ECO:0000256" key="6">
    <source>
        <dbReference type="PIRSR" id="PIRSR634603-3"/>
    </source>
</evidence>
<dbReference type="InterPro" id="IPR013342">
    <property type="entry name" value="Mandelate_racemase_C"/>
</dbReference>
<feature type="binding site" evidence="6">
    <location>
        <position position="188"/>
    </location>
    <ligand>
        <name>Mg(2+)</name>
        <dbReference type="ChEBI" id="CHEBI:18420"/>
    </ligand>
</feature>
<evidence type="ECO:0000256" key="3">
    <source>
        <dbReference type="ARBA" id="ARBA00022842"/>
    </source>
</evidence>
<dbReference type="SUPFAM" id="SSF54826">
    <property type="entry name" value="Enolase N-terminal domain-like"/>
    <property type="match status" value="1"/>
</dbReference>
<dbReference type="PANTHER" id="PTHR48073">
    <property type="entry name" value="O-SUCCINYLBENZOATE SYNTHASE-RELATED"/>
    <property type="match status" value="1"/>
</dbReference>
<evidence type="ECO:0000256" key="4">
    <source>
        <dbReference type="ARBA" id="ARBA00023235"/>
    </source>
</evidence>
<dbReference type="CDD" id="cd03319">
    <property type="entry name" value="L-Ala-DL-Glu_epimerase"/>
    <property type="match status" value="1"/>
</dbReference>
<dbReference type="GO" id="GO:0016855">
    <property type="term" value="F:racemase and epimerase activity, acting on amino acids and derivatives"/>
    <property type="evidence" value="ECO:0007669"/>
    <property type="project" value="UniProtKB-UniRule"/>
</dbReference>
<dbReference type="Gene3D" id="3.30.390.10">
    <property type="entry name" value="Enolase-like, N-terminal domain"/>
    <property type="match status" value="1"/>
</dbReference>
<feature type="domain" description="Mandelate racemase/muconate lactonizing enzyme C-terminal" evidence="8">
    <location>
        <begin position="139"/>
        <end position="235"/>
    </location>
</feature>
<keyword evidence="4 7" id="KW-0413">Isomerase</keyword>
<evidence type="ECO:0000256" key="2">
    <source>
        <dbReference type="ARBA" id="ARBA00022723"/>
    </source>
</evidence>
<dbReference type="RefSeq" id="WP_117390533.1">
    <property type="nucleotide sequence ID" value="NZ_QWDC01000001.1"/>
</dbReference>
<reference evidence="9 10" key="1">
    <citation type="submission" date="2018-08" db="EMBL/GenBank/DDBJ databases">
        <title>Mucilaginibacter sp. MYSH2.</title>
        <authorList>
            <person name="Seo T."/>
        </authorList>
    </citation>
    <scope>NUCLEOTIDE SEQUENCE [LARGE SCALE GENOMIC DNA]</scope>
    <source>
        <strain evidence="9 10">MYSH2</strain>
    </source>
</reference>
<dbReference type="SFLD" id="SFLDS00001">
    <property type="entry name" value="Enolase"/>
    <property type="match status" value="1"/>
</dbReference>
<comment type="similarity">
    <text evidence="1 7">Belongs to the mandelate racemase/muconate lactonizing enzyme family.</text>
</comment>
<feature type="active site" description="Proton acceptor; specific for (R)-substrate epimerization" evidence="5">
    <location>
        <position position="160"/>
    </location>
</feature>
<name>A0A372NXZ1_9SPHI</name>
<evidence type="ECO:0000256" key="1">
    <source>
        <dbReference type="ARBA" id="ARBA00008031"/>
    </source>
</evidence>
<dbReference type="EMBL" id="QWDC01000001">
    <property type="protein sequence ID" value="RFZ94975.1"/>
    <property type="molecule type" value="Genomic_DNA"/>
</dbReference>
<evidence type="ECO:0000259" key="8">
    <source>
        <dbReference type="SMART" id="SM00922"/>
    </source>
</evidence>
<proteinExistence type="inferred from homology"/>
<sequence length="365" mass="40628">MKITSVDIYRFSIPMEPFTIATGTMDHAQNVFIRVHTDAGFYGVGECSAFPMIVGETQDTCLVMAKEFARLWKGKDALDIETRLQELHSFTAGNTTIKSAFDMALYDIAAKHTGLPLYKFLGGQKREVESDITIGISSPENMARQAIQFKVNGAKILKVKLGKNAQTDTERIKAIRQAIGPDLKIRVDANQGWTFDEAVFALQTIAEYDIEFCEQPMRTWYDDKLPVLMQLSLVKIMADESVYNQHDARKQIESGSCHYINIKMAKAGGIHEARKIHNVAAEHGIPCMMGGMLESRIALSSKLHFVYASPNIKFYDMDTCMLGHLQDPCVGGVTYDGYKLNISDAVGIGADADEGFLERCERISV</sequence>
<dbReference type="GO" id="GO:0006518">
    <property type="term" value="P:peptide metabolic process"/>
    <property type="evidence" value="ECO:0007669"/>
    <property type="project" value="UniProtKB-ARBA"/>
</dbReference>
<dbReference type="InterPro" id="IPR029065">
    <property type="entry name" value="Enolase_C-like"/>
</dbReference>
<dbReference type="OrthoDB" id="9775391at2"/>
<dbReference type="SFLD" id="SFLDG00180">
    <property type="entry name" value="muconate_cycloisomerase"/>
    <property type="match status" value="1"/>
</dbReference>
<dbReference type="FunFam" id="3.30.390.10:FF:000009">
    <property type="entry name" value="Hydrophobic dipeptide epimerase"/>
    <property type="match status" value="1"/>
</dbReference>
<dbReference type="Proteomes" id="UP000264217">
    <property type="component" value="Unassembled WGS sequence"/>
</dbReference>
<dbReference type="GO" id="GO:0000287">
    <property type="term" value="F:magnesium ion binding"/>
    <property type="evidence" value="ECO:0007669"/>
    <property type="project" value="UniProtKB-ARBA"/>
</dbReference>
<dbReference type="InterPro" id="IPR013341">
    <property type="entry name" value="Mandelate_racemase_N_dom"/>
</dbReference>
<feature type="binding site" evidence="6">
    <location>
        <position position="239"/>
    </location>
    <ligand>
        <name>Mg(2+)</name>
        <dbReference type="ChEBI" id="CHEBI:18420"/>
    </ligand>
</feature>
<comment type="cofactor">
    <cofactor evidence="6 7">
        <name>Mg(2+)</name>
        <dbReference type="ChEBI" id="CHEBI:18420"/>
    </cofactor>
    <text evidence="6 7">Binds 1 Mg(2+) ion per subunit.</text>
</comment>